<dbReference type="InterPro" id="IPR022496">
    <property type="entry name" value="T6A_TsaB"/>
</dbReference>
<gene>
    <name evidence="2" type="ORF">PBLR_14382</name>
</gene>
<feature type="domain" description="Gcp-like" evidence="1">
    <location>
        <begin position="37"/>
        <end position="241"/>
    </location>
</feature>
<protein>
    <submittedName>
        <fullName evidence="2">Peptidase M22</fullName>
    </submittedName>
</protein>
<sequence length="296" mass="32113">MAVQHEQVKVLALDTSTSTMALALLHDRRTAAQLESQAERNHSLKLVPAMQSMLKGLGWEGSDLSLLAVGIGPGSYTGVRISVTAAKTMAWAWGKPVIGVSSLHALALSGLEAVHEGKVSDEAIKIGRDWVYPLVDARRGQVYTARFRTGTDTGAVEVDDATSGQAGQDLKGNAQLGYRVQEDGIRLFSQVAEEVAHVLRSTDIVPADMPERVWFVGETELHVERIAALQEQFGDRIQAVPCMMKAHWIGRIGSKAFHQGQIGDTHRLEPNYTQLTEAESKLLAKEQAAAKAVQQS</sequence>
<dbReference type="GO" id="GO:0002949">
    <property type="term" value="P:tRNA threonylcarbamoyladenosine modification"/>
    <property type="evidence" value="ECO:0007669"/>
    <property type="project" value="InterPro"/>
</dbReference>
<organism evidence="2 3">
    <name type="scientific">Paenibacillus alvei</name>
    <name type="common">Bacillus alvei</name>
    <dbReference type="NCBI Taxonomy" id="44250"/>
    <lineage>
        <taxon>Bacteria</taxon>
        <taxon>Bacillati</taxon>
        <taxon>Bacillota</taxon>
        <taxon>Bacilli</taxon>
        <taxon>Bacillales</taxon>
        <taxon>Paenibacillaceae</taxon>
        <taxon>Paenibacillus</taxon>
    </lineage>
</organism>
<evidence type="ECO:0000313" key="2">
    <source>
        <dbReference type="EMBL" id="SYX85960.1"/>
    </source>
</evidence>
<dbReference type="NCBIfam" id="TIGR03725">
    <property type="entry name" value="T6A_YeaZ"/>
    <property type="match status" value="1"/>
</dbReference>
<dbReference type="PANTHER" id="PTHR11735">
    <property type="entry name" value="TRNA N6-ADENOSINE THREONYLCARBAMOYLTRANSFERASE"/>
    <property type="match status" value="1"/>
</dbReference>
<dbReference type="GO" id="GO:0005829">
    <property type="term" value="C:cytosol"/>
    <property type="evidence" value="ECO:0007669"/>
    <property type="project" value="TreeGrafter"/>
</dbReference>
<dbReference type="Gene3D" id="3.30.420.40">
    <property type="match status" value="1"/>
</dbReference>
<dbReference type="Pfam" id="PF00814">
    <property type="entry name" value="TsaD"/>
    <property type="match status" value="1"/>
</dbReference>
<dbReference type="PANTHER" id="PTHR11735:SF11">
    <property type="entry name" value="TRNA THREONYLCARBAMOYLADENOSINE BIOSYNTHESIS PROTEIN TSAB"/>
    <property type="match status" value="1"/>
</dbReference>
<evidence type="ECO:0000313" key="3">
    <source>
        <dbReference type="Proteomes" id="UP000304148"/>
    </source>
</evidence>
<dbReference type="EMBL" id="LS992241">
    <property type="protein sequence ID" value="SYX85960.1"/>
    <property type="molecule type" value="Genomic_DNA"/>
</dbReference>
<dbReference type="SUPFAM" id="SSF53067">
    <property type="entry name" value="Actin-like ATPase domain"/>
    <property type="match status" value="1"/>
</dbReference>
<dbReference type="Proteomes" id="UP000304148">
    <property type="component" value="Chromosome"/>
</dbReference>
<dbReference type="InterPro" id="IPR000905">
    <property type="entry name" value="Gcp-like_dom"/>
</dbReference>
<dbReference type="RefSeq" id="WP_138187911.1">
    <property type="nucleotide sequence ID" value="NZ_LS992241.1"/>
</dbReference>
<name>A0A383RG73_PAEAL</name>
<reference evidence="3" key="1">
    <citation type="submission" date="2018-08" db="EMBL/GenBank/DDBJ databases">
        <authorList>
            <person name="Chevrot R."/>
        </authorList>
    </citation>
    <scope>NUCLEOTIDE SEQUENCE [LARGE SCALE GENOMIC DNA]</scope>
</reference>
<evidence type="ECO:0000259" key="1">
    <source>
        <dbReference type="Pfam" id="PF00814"/>
    </source>
</evidence>
<dbReference type="InterPro" id="IPR043129">
    <property type="entry name" value="ATPase_NBD"/>
</dbReference>
<dbReference type="AlphaFoldDB" id="A0A383RG73"/>
<dbReference type="CDD" id="cd24032">
    <property type="entry name" value="ASKHA_NBD_TsaB"/>
    <property type="match status" value="1"/>
</dbReference>
<accession>A0A383RG73</accession>
<proteinExistence type="predicted"/>